<dbReference type="Gene3D" id="3.30.710.10">
    <property type="entry name" value="Potassium Channel Kv1.1, Chain A"/>
    <property type="match status" value="1"/>
</dbReference>
<sequence length="186" mass="20875">MSTKKIVLKSSDNESFEVDEAVARESQTLAHMVEDDCTDNGIPLPNVTGKILAKVIEYCKKHVDAAAAKTEAAADGGASSDDDLKAWDAEFMKIDQATLFELILVRLVSPLFDFVFNFAILGFSTWEIRAANYLNIKNLLDLTCQTVADMIKGKTPDEIRTTFNIKNDFSPEEEEEVRRENQWAFE</sequence>
<name>A0ABQ7Z6X2_BRANA</name>
<dbReference type="PIRSF" id="PIRSF028729">
    <property type="entry name" value="E3_ubiquit_lig_SCF_Skp"/>
    <property type="match status" value="1"/>
</dbReference>
<evidence type="ECO:0000256" key="1">
    <source>
        <dbReference type="ARBA" id="ARBA00004906"/>
    </source>
</evidence>
<dbReference type="EMBL" id="JAGKQM010000016">
    <property type="protein sequence ID" value="KAH0875982.1"/>
    <property type="molecule type" value="Genomic_DNA"/>
</dbReference>
<evidence type="ECO:0000259" key="6">
    <source>
        <dbReference type="Pfam" id="PF03931"/>
    </source>
</evidence>
<keyword evidence="3 4" id="KW-0833">Ubl conjugation pathway</keyword>
<dbReference type="Pfam" id="PF01466">
    <property type="entry name" value="Skp1"/>
    <property type="match status" value="1"/>
</dbReference>
<comment type="pathway">
    <text evidence="1 4">Protein modification; protein ubiquitination.</text>
</comment>
<protein>
    <recommendedName>
        <fullName evidence="4">SKP1-like protein</fullName>
    </recommendedName>
</protein>
<dbReference type="InterPro" id="IPR016072">
    <property type="entry name" value="Skp1_comp_dimer"/>
</dbReference>
<gene>
    <name evidence="7" type="ORF">HID58_073344</name>
</gene>
<dbReference type="InterPro" id="IPR001232">
    <property type="entry name" value="SKP1-like"/>
</dbReference>
<dbReference type="Pfam" id="PF03931">
    <property type="entry name" value="Skp1_POZ"/>
    <property type="match status" value="1"/>
</dbReference>
<dbReference type="InterPro" id="IPR016897">
    <property type="entry name" value="SKP1"/>
</dbReference>
<dbReference type="InterPro" id="IPR016073">
    <property type="entry name" value="Skp1_comp_POZ"/>
</dbReference>
<evidence type="ECO:0000256" key="3">
    <source>
        <dbReference type="ARBA" id="ARBA00022786"/>
    </source>
</evidence>
<comment type="subunit">
    <text evidence="4">Part of a SCF (SKP1-cullin-F-box) protein ligase complex.</text>
</comment>
<dbReference type="SUPFAM" id="SSF81382">
    <property type="entry name" value="Skp1 dimerisation domain-like"/>
    <property type="match status" value="1"/>
</dbReference>
<accession>A0ABQ7Z6X2</accession>
<comment type="similarity">
    <text evidence="2 4">Belongs to the SKP1 family.</text>
</comment>
<evidence type="ECO:0000313" key="7">
    <source>
        <dbReference type="EMBL" id="KAH0875982.1"/>
    </source>
</evidence>
<proteinExistence type="inferred from homology"/>
<evidence type="ECO:0000256" key="4">
    <source>
        <dbReference type="PIRNR" id="PIRNR028729"/>
    </source>
</evidence>
<comment type="caution">
    <text evidence="7">The sequence shown here is derived from an EMBL/GenBank/DDBJ whole genome shotgun (WGS) entry which is preliminary data.</text>
</comment>
<dbReference type="SUPFAM" id="SSF54695">
    <property type="entry name" value="POZ domain"/>
    <property type="match status" value="1"/>
</dbReference>
<evidence type="ECO:0000313" key="8">
    <source>
        <dbReference type="Proteomes" id="UP000824890"/>
    </source>
</evidence>
<dbReference type="PANTHER" id="PTHR11165">
    <property type="entry name" value="SKP1"/>
    <property type="match status" value="1"/>
</dbReference>
<reference evidence="7 8" key="1">
    <citation type="submission" date="2021-05" db="EMBL/GenBank/DDBJ databases">
        <title>Genome Assembly of Synthetic Allotetraploid Brassica napus Reveals Homoeologous Exchanges between Subgenomes.</title>
        <authorList>
            <person name="Davis J.T."/>
        </authorList>
    </citation>
    <scope>NUCLEOTIDE SEQUENCE [LARGE SCALE GENOMIC DNA]</scope>
    <source>
        <strain evidence="8">cv. Da-Ae</strain>
        <tissue evidence="7">Seedling</tissue>
    </source>
</reference>
<keyword evidence="8" id="KW-1185">Reference proteome</keyword>
<feature type="domain" description="SKP1 component POZ" evidence="6">
    <location>
        <begin position="4"/>
        <end position="63"/>
    </location>
</feature>
<dbReference type="SMART" id="SM00512">
    <property type="entry name" value="Skp1"/>
    <property type="match status" value="1"/>
</dbReference>
<dbReference type="CDD" id="cd18322">
    <property type="entry name" value="BTB_POZ_SKP1"/>
    <property type="match status" value="1"/>
</dbReference>
<organism evidence="7 8">
    <name type="scientific">Brassica napus</name>
    <name type="common">Rape</name>
    <dbReference type="NCBI Taxonomy" id="3708"/>
    <lineage>
        <taxon>Eukaryota</taxon>
        <taxon>Viridiplantae</taxon>
        <taxon>Streptophyta</taxon>
        <taxon>Embryophyta</taxon>
        <taxon>Tracheophyta</taxon>
        <taxon>Spermatophyta</taxon>
        <taxon>Magnoliopsida</taxon>
        <taxon>eudicotyledons</taxon>
        <taxon>Gunneridae</taxon>
        <taxon>Pentapetalae</taxon>
        <taxon>rosids</taxon>
        <taxon>malvids</taxon>
        <taxon>Brassicales</taxon>
        <taxon>Brassicaceae</taxon>
        <taxon>Brassiceae</taxon>
        <taxon>Brassica</taxon>
    </lineage>
</organism>
<dbReference type="Proteomes" id="UP000824890">
    <property type="component" value="Unassembled WGS sequence"/>
</dbReference>
<dbReference type="InterPro" id="IPR011333">
    <property type="entry name" value="SKP1/BTB/POZ_sf"/>
</dbReference>
<comment type="function">
    <text evidence="4">Involved in ubiquitination and subsequent proteasomal degradation of target proteins. Together with CUL1, RBX1 and a F-box protein, it forms a SCF E3 ubiquitin ligase complex. The functional specificity of this complex depends on the type of F-box protein. In the SCF complex, it serves as an adapter that links the F-box protein to CUL1.</text>
</comment>
<feature type="domain" description="SKP1 component dimerisation" evidence="5">
    <location>
        <begin position="137"/>
        <end position="184"/>
    </location>
</feature>
<evidence type="ECO:0000259" key="5">
    <source>
        <dbReference type="Pfam" id="PF01466"/>
    </source>
</evidence>
<dbReference type="InterPro" id="IPR036296">
    <property type="entry name" value="SKP1-like_dim_sf"/>
</dbReference>
<evidence type="ECO:0000256" key="2">
    <source>
        <dbReference type="ARBA" id="ARBA00009993"/>
    </source>
</evidence>